<dbReference type="Gene3D" id="2.130.10.10">
    <property type="entry name" value="YVTN repeat-like/Quinoprotein amine dehydrogenase"/>
    <property type="match status" value="2"/>
</dbReference>
<dbReference type="EMBL" id="CAWUON010000078">
    <property type="protein sequence ID" value="CAK7271785.1"/>
    <property type="molecule type" value="Genomic_DNA"/>
</dbReference>
<accession>A0ABP0DU17</accession>
<sequence length="608" mass="66640">MRARTTLLPGLVDDDPESEFQQRLVQGPVWSAGAVAPIVGAVDNGFGNLAQSGTTAPFFTSTFVRNLLCPKNDLEKHSGRMAAALDFDRASRLLQCNIDQGIFKLHFKNIFSMPMHSAKTRQQLQPKTSKTEWNGALWVKEDVGSKTKRADEEKAVEIRPLRILSAPNYRDDFYCSLLAYCPTTGTIAVGLADLLYTWSEAGGAVHLNGGNDSQIWLTCLAFSSEEGGRGILAFGRSNKVFGLMAVKEANNTRMLIEESSSISCLCWRPKCTMRPSKNPNRPGILVSTEDLLVGTDSGLVLYYVIEWPEKTQADENKWQGDITLVARISVHCQQVCGISWAPDGESFATGGNDNSCCFFYTNDVLPTAYHPGGNGETSDKQHGRATSSDRADSSLVMTPVDGSDARGRVKNERYIRQINRGTENWRWEHGAAVKAIAFCPWQNGLVATGGGSSDRCIRFFHSSSGTALATIFVSAQVTSLVWSTTRREIAATFGFTHPTHPVRIAVYSWPDCKQVAAISWQGKHRALHGVSCSQSGRRLDRKPKDKKNAAVHTLKDGCIAVASSEANIKFYELWPSDDKPILTGVGMLGSSDILEDMEGIQKDGDIIR</sequence>
<dbReference type="SMART" id="SM00320">
    <property type="entry name" value="WD40"/>
    <property type="match status" value="2"/>
</dbReference>
<keyword evidence="2" id="KW-0677">Repeat</keyword>
<organism evidence="4 5">
    <name type="scientific">Sporothrix epigloea</name>
    <dbReference type="NCBI Taxonomy" id="1892477"/>
    <lineage>
        <taxon>Eukaryota</taxon>
        <taxon>Fungi</taxon>
        <taxon>Dikarya</taxon>
        <taxon>Ascomycota</taxon>
        <taxon>Pezizomycotina</taxon>
        <taxon>Sordariomycetes</taxon>
        <taxon>Sordariomycetidae</taxon>
        <taxon>Ophiostomatales</taxon>
        <taxon>Ophiostomataceae</taxon>
        <taxon>Sporothrix</taxon>
    </lineage>
</organism>
<evidence type="ECO:0000256" key="3">
    <source>
        <dbReference type="SAM" id="MobiDB-lite"/>
    </source>
</evidence>
<dbReference type="InterPro" id="IPR015943">
    <property type="entry name" value="WD40/YVTN_repeat-like_dom_sf"/>
</dbReference>
<protein>
    <submittedName>
        <fullName evidence="4">Uncharacterized protein</fullName>
    </submittedName>
</protein>
<keyword evidence="5" id="KW-1185">Reference proteome</keyword>
<feature type="compositionally biased region" description="Basic and acidic residues" evidence="3">
    <location>
        <begin position="377"/>
        <end position="392"/>
    </location>
</feature>
<comment type="caution">
    <text evidence="4">The sequence shown here is derived from an EMBL/GenBank/DDBJ whole genome shotgun (WGS) entry which is preliminary data.</text>
</comment>
<gene>
    <name evidence="4" type="ORF">SEPCBS119000_004782</name>
</gene>
<reference evidence="4 5" key="1">
    <citation type="submission" date="2024-01" db="EMBL/GenBank/DDBJ databases">
        <authorList>
            <person name="Allen C."/>
            <person name="Tagirdzhanova G."/>
        </authorList>
    </citation>
    <scope>NUCLEOTIDE SEQUENCE [LARGE SCALE GENOMIC DNA]</scope>
    <source>
        <strain evidence="4 5">CBS 119000</strain>
    </source>
</reference>
<feature type="region of interest" description="Disordered" evidence="3">
    <location>
        <begin position="370"/>
        <end position="394"/>
    </location>
</feature>
<keyword evidence="1" id="KW-0853">WD repeat</keyword>
<name>A0ABP0DU17_9PEZI</name>
<dbReference type="InterPro" id="IPR033010">
    <property type="entry name" value="Cdc20/Fizzy"/>
</dbReference>
<evidence type="ECO:0000313" key="4">
    <source>
        <dbReference type="EMBL" id="CAK7271785.1"/>
    </source>
</evidence>
<proteinExistence type="predicted"/>
<dbReference type="InterPro" id="IPR036322">
    <property type="entry name" value="WD40_repeat_dom_sf"/>
</dbReference>
<dbReference type="SUPFAM" id="SSF50978">
    <property type="entry name" value="WD40 repeat-like"/>
    <property type="match status" value="1"/>
</dbReference>
<dbReference type="Pfam" id="PF00400">
    <property type="entry name" value="WD40"/>
    <property type="match status" value="1"/>
</dbReference>
<dbReference type="InterPro" id="IPR001680">
    <property type="entry name" value="WD40_rpt"/>
</dbReference>
<dbReference type="PANTHER" id="PTHR19918">
    <property type="entry name" value="CELL DIVISION CYCLE 20 CDC20 FIZZY -RELATED"/>
    <property type="match status" value="1"/>
</dbReference>
<dbReference type="Proteomes" id="UP001642502">
    <property type="component" value="Unassembled WGS sequence"/>
</dbReference>
<dbReference type="PANTHER" id="PTHR19918:SF5">
    <property type="entry name" value="MEIOSIS-SPECIFIC APC_C ACTIVATOR PROTEIN AMA1"/>
    <property type="match status" value="1"/>
</dbReference>
<evidence type="ECO:0000256" key="2">
    <source>
        <dbReference type="ARBA" id="ARBA00022737"/>
    </source>
</evidence>
<evidence type="ECO:0000313" key="5">
    <source>
        <dbReference type="Proteomes" id="UP001642502"/>
    </source>
</evidence>
<evidence type="ECO:0000256" key="1">
    <source>
        <dbReference type="ARBA" id="ARBA00022574"/>
    </source>
</evidence>